<gene>
    <name evidence="1" type="ORF">KFK09_016716</name>
</gene>
<evidence type="ECO:0000313" key="2">
    <source>
        <dbReference type="Proteomes" id="UP000829196"/>
    </source>
</evidence>
<keyword evidence="2" id="KW-1185">Reference proteome</keyword>
<name>A0A8T3B098_DENNO</name>
<dbReference type="Proteomes" id="UP000829196">
    <property type="component" value="Unassembled WGS sequence"/>
</dbReference>
<comment type="caution">
    <text evidence="1">The sequence shown here is derived from an EMBL/GenBank/DDBJ whole genome shotgun (WGS) entry which is preliminary data.</text>
</comment>
<sequence length="80" mass="8744">MAKPSAATPFRGEALFRSCGEARCRDPLSRRSPFTLSLQALAAKPATPTRSHGEVCSRSHVRATRRAIESSSQVFELDLN</sequence>
<evidence type="ECO:0000313" key="1">
    <source>
        <dbReference type="EMBL" id="KAI0501771.1"/>
    </source>
</evidence>
<organism evidence="1 2">
    <name type="scientific">Dendrobium nobile</name>
    <name type="common">Orchid</name>
    <dbReference type="NCBI Taxonomy" id="94219"/>
    <lineage>
        <taxon>Eukaryota</taxon>
        <taxon>Viridiplantae</taxon>
        <taxon>Streptophyta</taxon>
        <taxon>Embryophyta</taxon>
        <taxon>Tracheophyta</taxon>
        <taxon>Spermatophyta</taxon>
        <taxon>Magnoliopsida</taxon>
        <taxon>Liliopsida</taxon>
        <taxon>Asparagales</taxon>
        <taxon>Orchidaceae</taxon>
        <taxon>Epidendroideae</taxon>
        <taxon>Malaxideae</taxon>
        <taxon>Dendrobiinae</taxon>
        <taxon>Dendrobium</taxon>
    </lineage>
</organism>
<dbReference type="EMBL" id="JAGYWB010000012">
    <property type="protein sequence ID" value="KAI0501771.1"/>
    <property type="molecule type" value="Genomic_DNA"/>
</dbReference>
<reference evidence="1" key="1">
    <citation type="journal article" date="2022" name="Front. Genet.">
        <title>Chromosome-Scale Assembly of the Dendrobium nobile Genome Provides Insights Into the Molecular Mechanism of the Biosynthesis of the Medicinal Active Ingredient of Dendrobium.</title>
        <authorList>
            <person name="Xu Q."/>
            <person name="Niu S.-C."/>
            <person name="Li K.-L."/>
            <person name="Zheng P.-J."/>
            <person name="Zhang X.-J."/>
            <person name="Jia Y."/>
            <person name="Liu Y."/>
            <person name="Niu Y.-X."/>
            <person name="Yu L.-H."/>
            <person name="Chen D.-F."/>
            <person name="Zhang G.-Q."/>
        </authorList>
    </citation>
    <scope>NUCLEOTIDE SEQUENCE</scope>
    <source>
        <tissue evidence="1">Leaf</tissue>
    </source>
</reference>
<accession>A0A8T3B098</accession>
<proteinExistence type="predicted"/>
<dbReference type="AlphaFoldDB" id="A0A8T3B098"/>
<protein>
    <submittedName>
        <fullName evidence="1">Uncharacterized protein</fullName>
    </submittedName>
</protein>